<dbReference type="InterPro" id="IPR000086">
    <property type="entry name" value="NUDIX_hydrolase_dom"/>
</dbReference>
<dbReference type="SUPFAM" id="SSF55811">
    <property type="entry name" value="Nudix"/>
    <property type="match status" value="1"/>
</dbReference>
<reference evidence="8 9" key="1">
    <citation type="submission" date="2018-09" db="EMBL/GenBank/DDBJ databases">
        <title>Zymobacter palmae IAM14233 (=T109) whole genome analysis.</title>
        <authorList>
            <person name="Yanase H."/>
        </authorList>
    </citation>
    <scope>NUCLEOTIDE SEQUENCE [LARGE SCALE GENOMIC DNA]</scope>
    <source>
        <strain evidence="8 9">IAM14233</strain>
    </source>
</reference>
<dbReference type="PROSITE" id="PS51462">
    <property type="entry name" value="NUDIX"/>
    <property type="match status" value="1"/>
</dbReference>
<evidence type="ECO:0000313" key="9">
    <source>
        <dbReference type="Proteomes" id="UP000267342"/>
    </source>
</evidence>
<dbReference type="STRING" id="1123510.GCA_000620025_01877"/>
<dbReference type="InterPro" id="IPR015797">
    <property type="entry name" value="NUDIX_hydrolase-like_dom_sf"/>
</dbReference>
<accession>A0A348HHF7</accession>
<dbReference type="GO" id="GO:0046872">
    <property type="term" value="F:metal ion binding"/>
    <property type="evidence" value="ECO:0007669"/>
    <property type="project" value="UniProtKB-KW"/>
</dbReference>
<dbReference type="Pfam" id="PF00293">
    <property type="entry name" value="NUDIX"/>
    <property type="match status" value="1"/>
</dbReference>
<dbReference type="Proteomes" id="UP000267342">
    <property type="component" value="Chromosome"/>
</dbReference>
<evidence type="ECO:0000313" key="8">
    <source>
        <dbReference type="EMBL" id="BBG31059.1"/>
    </source>
</evidence>
<dbReference type="GO" id="GO:0016817">
    <property type="term" value="F:hydrolase activity, acting on acid anhydrides"/>
    <property type="evidence" value="ECO:0007669"/>
    <property type="project" value="InterPro"/>
</dbReference>
<evidence type="ECO:0000259" key="7">
    <source>
        <dbReference type="PROSITE" id="PS51462"/>
    </source>
</evidence>
<evidence type="ECO:0000256" key="4">
    <source>
        <dbReference type="ARBA" id="ARBA00022801"/>
    </source>
</evidence>
<dbReference type="PANTHER" id="PTHR10885">
    <property type="entry name" value="ISOPENTENYL-DIPHOSPHATE DELTA-ISOMERASE"/>
    <property type="match status" value="1"/>
</dbReference>
<keyword evidence="9" id="KW-1185">Reference proteome</keyword>
<evidence type="ECO:0000256" key="2">
    <source>
        <dbReference type="ARBA" id="ARBA00005582"/>
    </source>
</evidence>
<feature type="domain" description="Nudix hydrolase" evidence="7">
    <location>
        <begin position="31"/>
        <end position="160"/>
    </location>
</feature>
<dbReference type="PANTHER" id="PTHR10885:SF0">
    <property type="entry name" value="ISOPENTENYL-DIPHOSPHATE DELTA-ISOMERASE"/>
    <property type="match status" value="1"/>
</dbReference>
<protein>
    <submittedName>
        <fullName evidence="8">NUDIX hydrolase</fullName>
    </submittedName>
</protein>
<dbReference type="OrthoDB" id="517136at2"/>
<dbReference type="InterPro" id="IPR020084">
    <property type="entry name" value="NUDIX_hydrolase_CS"/>
</dbReference>
<feature type="binding site" evidence="6">
    <location>
        <position position="84"/>
    </location>
    <ligand>
        <name>Mg(2+)</name>
        <dbReference type="ChEBI" id="CHEBI:18420"/>
    </ligand>
</feature>
<dbReference type="AlphaFoldDB" id="A0A348HHF7"/>
<name>A0A348HHF7_9GAMM</name>
<evidence type="ECO:0000256" key="5">
    <source>
        <dbReference type="ARBA" id="ARBA00022842"/>
    </source>
</evidence>
<evidence type="ECO:0000256" key="3">
    <source>
        <dbReference type="ARBA" id="ARBA00022723"/>
    </source>
</evidence>
<comment type="similarity">
    <text evidence="2">Belongs to the Nudix hydrolase family.</text>
</comment>
<keyword evidence="5 6" id="KW-0460">Magnesium</keyword>
<dbReference type="CDD" id="cd04697">
    <property type="entry name" value="NUDIX_Hydrolase"/>
    <property type="match status" value="1"/>
</dbReference>
<sequence>MSPAQEWVQVVDARNRPCGSATRAFVRRFKLWHQASYIFVHNAQGHLCVQRRTMTKDIFPGAYDLAAGGVVDAGESLHAGARRELFEELGIRRRKLTHCFDFRYTDARLHCFGGVYLTEHNGPLALQASEVVDVQWLTPQQALALDNVTPDTRVALSMLVSQGWLAAA</sequence>
<evidence type="ECO:0000256" key="1">
    <source>
        <dbReference type="ARBA" id="ARBA00001946"/>
    </source>
</evidence>
<keyword evidence="3 6" id="KW-0479">Metal-binding</keyword>
<organism evidence="8 9">
    <name type="scientific">Zymobacter palmae</name>
    <dbReference type="NCBI Taxonomy" id="33074"/>
    <lineage>
        <taxon>Bacteria</taxon>
        <taxon>Pseudomonadati</taxon>
        <taxon>Pseudomonadota</taxon>
        <taxon>Gammaproteobacteria</taxon>
        <taxon>Oceanospirillales</taxon>
        <taxon>Halomonadaceae</taxon>
        <taxon>Zymobacter group</taxon>
        <taxon>Zymobacter</taxon>
    </lineage>
</organism>
<gene>
    <name evidence="8" type="ORF">ZBT109_2327</name>
</gene>
<dbReference type="PIRSF" id="PIRSF017340">
    <property type="entry name" value="Nudix_hydro"/>
    <property type="match status" value="1"/>
</dbReference>
<dbReference type="KEGG" id="zpl:ZBT109_2327"/>
<dbReference type="InterPro" id="IPR024195">
    <property type="entry name" value="NUDIX_hydrolase_YfcD_pred"/>
</dbReference>
<feature type="binding site" evidence="6">
    <location>
        <position position="88"/>
    </location>
    <ligand>
        <name>Mg(2+)</name>
        <dbReference type="ChEBI" id="CHEBI:18420"/>
    </ligand>
</feature>
<keyword evidence="4 8" id="KW-0378">Hydrolase</keyword>
<dbReference type="RefSeq" id="WP_027706326.1">
    <property type="nucleotide sequence ID" value="NZ_AP018933.1"/>
</dbReference>
<comment type="cofactor">
    <cofactor evidence="1">
        <name>Mg(2+)</name>
        <dbReference type="ChEBI" id="CHEBI:18420"/>
    </cofactor>
</comment>
<dbReference type="EMBL" id="AP018933">
    <property type="protein sequence ID" value="BBG31059.1"/>
    <property type="molecule type" value="Genomic_DNA"/>
</dbReference>
<dbReference type="Gene3D" id="3.90.79.10">
    <property type="entry name" value="Nucleoside Triphosphate Pyrophosphohydrolase"/>
    <property type="match status" value="1"/>
</dbReference>
<proteinExistence type="inferred from homology"/>
<dbReference type="PROSITE" id="PS00893">
    <property type="entry name" value="NUDIX_BOX"/>
    <property type="match status" value="1"/>
</dbReference>
<evidence type="ECO:0000256" key="6">
    <source>
        <dbReference type="PIRSR" id="PIRSR017340-1"/>
    </source>
</evidence>